<gene>
    <name evidence="2" type="ORF">BACCELL_03021</name>
</gene>
<evidence type="ECO:0000313" key="3">
    <source>
        <dbReference type="Proteomes" id="UP000003711"/>
    </source>
</evidence>
<evidence type="ECO:0000256" key="1">
    <source>
        <dbReference type="SAM" id="Phobius"/>
    </source>
</evidence>
<proteinExistence type="predicted"/>
<reference evidence="2 3" key="2">
    <citation type="submission" date="2009-01" db="EMBL/GenBank/DDBJ databases">
        <title>Draft genome sequence of Bacteroides cellulosilyticus (DSM 14838).</title>
        <authorList>
            <person name="Sudarsanam P."/>
            <person name="Ley R."/>
            <person name="Guruge J."/>
            <person name="Turnbaugh P.J."/>
            <person name="Mahowald M."/>
            <person name="Liep D."/>
            <person name="Gordon J."/>
        </authorList>
    </citation>
    <scope>NUCLEOTIDE SEQUENCE [LARGE SCALE GENOMIC DNA]</scope>
    <source>
        <strain evidence="2 3">DSM 14838</strain>
    </source>
</reference>
<dbReference type="HOGENOM" id="CLU_753668_0_0_10"/>
<organism evidence="2 3">
    <name type="scientific">Bacteroides cellulosilyticus DSM 14838</name>
    <dbReference type="NCBI Taxonomy" id="537012"/>
    <lineage>
        <taxon>Bacteria</taxon>
        <taxon>Pseudomonadati</taxon>
        <taxon>Bacteroidota</taxon>
        <taxon>Bacteroidia</taxon>
        <taxon>Bacteroidales</taxon>
        <taxon>Bacteroidaceae</taxon>
        <taxon>Bacteroides</taxon>
    </lineage>
</organism>
<accession>E2NFE9</accession>
<feature type="transmembrane region" description="Helical" evidence="1">
    <location>
        <begin position="215"/>
        <end position="245"/>
    </location>
</feature>
<feature type="transmembrane region" description="Helical" evidence="1">
    <location>
        <begin position="97"/>
        <end position="115"/>
    </location>
</feature>
<sequence>MDRQIVMIIKVKAISYSVLAFIALFCYLYPIAFNFLPLDTGELLHLCGILYFIFYVGRYLNKKIYEMLRIAILVMIIGLSATGVYNNAYDLSLIKKILSFFLYPFSAMLVVNLISKSSKSFSFYVLLEWIIYVTIVQGLISIFMYFDRNLQEYIIGHISSGMEQENFMEVQAAFRVIALCKFQYANMAVMYGLALFSAISLGFSNKSTLYQHKILYVLSIAFISIMGILSARTFFLMIFLSFLYYSYLLYKRKGIYSFMYILLIVCSIILLLIISISLLENSEYSATYNWAFEWYINMSESKSFETGSSNRLYEMYLFPDNLKTWLLGDGQFVTVDGLFYKQTDVGYLRSLFYWGLVGTIVFYYFQYKCCKLICNSTRDGIIKKLCWLIFIWLLVYNVKEFWHANLYWALFLVTLIKFKYNNSQNDFSMYGYL</sequence>
<evidence type="ECO:0008006" key="4">
    <source>
        <dbReference type="Google" id="ProtNLM"/>
    </source>
</evidence>
<feature type="transmembrane region" description="Helical" evidence="1">
    <location>
        <begin position="67"/>
        <end position="85"/>
    </location>
</feature>
<feature type="transmembrane region" description="Helical" evidence="1">
    <location>
        <begin position="13"/>
        <end position="36"/>
    </location>
</feature>
<feature type="transmembrane region" description="Helical" evidence="1">
    <location>
        <begin position="121"/>
        <end position="146"/>
    </location>
</feature>
<feature type="transmembrane region" description="Helical" evidence="1">
    <location>
        <begin position="257"/>
        <end position="279"/>
    </location>
</feature>
<name>E2NFE9_9BACE</name>
<comment type="caution">
    <text evidence="2">The sequence shown here is derived from an EMBL/GenBank/DDBJ whole genome shotgun (WGS) entry which is preliminary data.</text>
</comment>
<dbReference type="EMBL" id="ACCH01000214">
    <property type="protein sequence ID" value="EEF89363.1"/>
    <property type="molecule type" value="Genomic_DNA"/>
</dbReference>
<evidence type="ECO:0000313" key="2">
    <source>
        <dbReference type="EMBL" id="EEF89363.1"/>
    </source>
</evidence>
<reference evidence="2 3" key="1">
    <citation type="submission" date="2008-12" db="EMBL/GenBank/DDBJ databases">
        <authorList>
            <person name="Fulton L."/>
            <person name="Clifton S."/>
            <person name="Fulton B."/>
            <person name="Xu J."/>
            <person name="Minx P."/>
            <person name="Pepin K.H."/>
            <person name="Johnson M."/>
            <person name="Bhonagiri V."/>
            <person name="Nash W.E."/>
            <person name="Mardis E.R."/>
            <person name="Wilson R.K."/>
        </authorList>
    </citation>
    <scope>NUCLEOTIDE SEQUENCE [LARGE SCALE GENOMIC DNA]</scope>
    <source>
        <strain evidence="2 3">DSM 14838</strain>
    </source>
</reference>
<dbReference type="AlphaFoldDB" id="E2NFE9"/>
<feature type="transmembrane region" description="Helical" evidence="1">
    <location>
        <begin position="184"/>
        <end position="203"/>
    </location>
</feature>
<feature type="transmembrane region" description="Helical" evidence="1">
    <location>
        <begin position="351"/>
        <end position="369"/>
    </location>
</feature>
<protein>
    <recommendedName>
        <fullName evidence="4">O-antigen polymerase</fullName>
    </recommendedName>
</protein>
<keyword evidence="1" id="KW-0812">Transmembrane</keyword>
<keyword evidence="1" id="KW-0472">Membrane</keyword>
<dbReference type="Proteomes" id="UP000003711">
    <property type="component" value="Unassembled WGS sequence"/>
</dbReference>
<keyword evidence="1" id="KW-1133">Transmembrane helix</keyword>